<dbReference type="Proteomes" id="UP000053091">
    <property type="component" value="Unassembled WGS sequence"/>
</dbReference>
<dbReference type="OrthoDB" id="1065092at2"/>
<dbReference type="AlphaFoldDB" id="A0A0S7BPH6"/>
<accession>A0A0S7BPH6</accession>
<gene>
    <name evidence="1" type="ORF">TBC1_11680</name>
</gene>
<protein>
    <recommendedName>
        <fullName evidence="3">MetA-pathway of phenol degradation</fullName>
    </recommendedName>
</protein>
<dbReference type="STRING" id="1678841.TBC1_11680"/>
<name>A0A0S7BPH6_9BACT</name>
<keyword evidence="2" id="KW-1185">Reference proteome</keyword>
<reference evidence="1" key="1">
    <citation type="journal article" date="2015" name="Genome Announc.">
        <title>Draft Genome Sequence of Bacteroidales Strain TBC1, a Novel Isolate from a Methanogenic Wastewater Treatment System.</title>
        <authorList>
            <person name="Tourlousse D.M."/>
            <person name="Matsuura N."/>
            <person name="Sun L."/>
            <person name="Toyonaga M."/>
            <person name="Kuroda K."/>
            <person name="Ohashi A."/>
            <person name="Cruz R."/>
            <person name="Yamaguchi T."/>
            <person name="Sekiguchi Y."/>
        </authorList>
    </citation>
    <scope>NUCLEOTIDE SEQUENCE [LARGE SCALE GENOMIC DNA]</scope>
    <source>
        <strain evidence="1">TBC1</strain>
    </source>
</reference>
<sequence length="238" mass="26828">MIKRVLYLTLILLSGLPGLLSAQDSLRRHKLDASLDIYTHHLWRGAANGTSVSLQPSVEYSYGNFSAGAWGAWSIDGSYTELDLYAAYSLGSFSVTLYDYFCPVNPVKEFEFFEIRQGTTRHTLDLNVAYARPEKHPFGLLVATMIYGDDINPESGRNYYSTYIEPSFRFRLLKSDMKVVSGFTPVKSYYASRFAFVNTGLSASRILKLARKVNIPAIVKLAYNPYADKFHFSFGVTL</sequence>
<dbReference type="EMBL" id="DF968182">
    <property type="protein sequence ID" value="GAP42549.1"/>
    <property type="molecule type" value="Genomic_DNA"/>
</dbReference>
<organism evidence="1">
    <name type="scientific">Lentimicrobium saccharophilum</name>
    <dbReference type="NCBI Taxonomy" id="1678841"/>
    <lineage>
        <taxon>Bacteria</taxon>
        <taxon>Pseudomonadati</taxon>
        <taxon>Bacteroidota</taxon>
        <taxon>Bacteroidia</taxon>
        <taxon>Bacteroidales</taxon>
        <taxon>Lentimicrobiaceae</taxon>
        <taxon>Lentimicrobium</taxon>
    </lineage>
</organism>
<evidence type="ECO:0008006" key="3">
    <source>
        <dbReference type="Google" id="ProtNLM"/>
    </source>
</evidence>
<dbReference type="RefSeq" id="WP_137305403.1">
    <property type="nucleotide sequence ID" value="NZ_DF968182.1"/>
</dbReference>
<evidence type="ECO:0000313" key="2">
    <source>
        <dbReference type="Proteomes" id="UP000053091"/>
    </source>
</evidence>
<evidence type="ECO:0000313" key="1">
    <source>
        <dbReference type="EMBL" id="GAP42549.1"/>
    </source>
</evidence>
<proteinExistence type="predicted"/>